<evidence type="ECO:0000256" key="10">
    <source>
        <dbReference type="ARBA" id="ARBA00022884"/>
    </source>
</evidence>
<evidence type="ECO:0000259" key="16">
    <source>
        <dbReference type="PROSITE" id="PS50886"/>
    </source>
</evidence>
<dbReference type="InterPro" id="IPR045060">
    <property type="entry name" value="Phe-tRNA-ligase_IIc_bsu"/>
</dbReference>
<dbReference type="SUPFAM" id="SSF56037">
    <property type="entry name" value="PheT/TilS domain"/>
    <property type="match status" value="1"/>
</dbReference>
<dbReference type="InterPro" id="IPR002547">
    <property type="entry name" value="tRNA-bd_dom"/>
</dbReference>
<feature type="domain" description="B5" evidence="17">
    <location>
        <begin position="383"/>
        <end position="469"/>
    </location>
</feature>
<dbReference type="PANTHER" id="PTHR10947:SF0">
    <property type="entry name" value="PHENYLALANINE--TRNA LIGASE BETA SUBUNIT"/>
    <property type="match status" value="1"/>
</dbReference>
<keyword evidence="6 14" id="KW-0479">Metal-binding</keyword>
<dbReference type="GO" id="GO:0000049">
    <property type="term" value="F:tRNA binding"/>
    <property type="evidence" value="ECO:0007669"/>
    <property type="project" value="UniProtKB-UniRule"/>
</dbReference>
<evidence type="ECO:0000256" key="12">
    <source>
        <dbReference type="ARBA" id="ARBA00023146"/>
    </source>
</evidence>
<feature type="domain" description="TRNA-binding" evidence="16">
    <location>
        <begin position="38"/>
        <end position="152"/>
    </location>
</feature>
<evidence type="ECO:0000256" key="3">
    <source>
        <dbReference type="ARBA" id="ARBA00011209"/>
    </source>
</evidence>
<dbReference type="InterPro" id="IPR004532">
    <property type="entry name" value="Phe-tRNA-ligase_IIc_bsu_bact"/>
</dbReference>
<evidence type="ECO:0000256" key="11">
    <source>
        <dbReference type="ARBA" id="ARBA00022917"/>
    </source>
</evidence>
<keyword evidence="14" id="KW-0963">Cytoplasm</keyword>
<dbReference type="InterPro" id="IPR020825">
    <property type="entry name" value="Phe-tRNA_synthase-like_B3/B4"/>
</dbReference>
<dbReference type="SUPFAM" id="SSF50249">
    <property type="entry name" value="Nucleic acid-binding proteins"/>
    <property type="match status" value="1"/>
</dbReference>
<dbReference type="InterPro" id="IPR005146">
    <property type="entry name" value="B3/B4_tRNA-bd"/>
</dbReference>
<comment type="subunit">
    <text evidence="3 14">Tetramer of two alpha and two beta subunits.</text>
</comment>
<dbReference type="PROSITE" id="PS51483">
    <property type="entry name" value="B5"/>
    <property type="match status" value="1"/>
</dbReference>
<dbReference type="InterPro" id="IPR045864">
    <property type="entry name" value="aa-tRNA-synth_II/BPL/LPL"/>
</dbReference>
<dbReference type="GO" id="GO:0004826">
    <property type="term" value="F:phenylalanine-tRNA ligase activity"/>
    <property type="evidence" value="ECO:0007669"/>
    <property type="project" value="UniProtKB-UniRule"/>
</dbReference>
<keyword evidence="4 15" id="KW-0820">tRNA-binding</keyword>
<keyword evidence="10 15" id="KW-0694">RNA-binding</keyword>
<dbReference type="Gene3D" id="2.40.50.140">
    <property type="entry name" value="Nucleic acid-binding proteins"/>
    <property type="match status" value="1"/>
</dbReference>
<feature type="binding site" evidence="14">
    <location>
        <position position="457"/>
    </location>
    <ligand>
        <name>Mg(2+)</name>
        <dbReference type="ChEBI" id="CHEBI:18420"/>
        <note>shared with alpha subunit</note>
    </ligand>
</feature>
<name>A0A0F5H0A8_9BACT</name>
<dbReference type="PANTHER" id="PTHR10947">
    <property type="entry name" value="PHENYLALANYL-TRNA SYNTHETASE BETA CHAIN AND LEUCINE-RICH REPEAT-CONTAINING PROTEIN 47"/>
    <property type="match status" value="1"/>
</dbReference>
<dbReference type="InterPro" id="IPR041616">
    <property type="entry name" value="PheRS_beta_core"/>
</dbReference>
<evidence type="ECO:0000256" key="5">
    <source>
        <dbReference type="ARBA" id="ARBA00022598"/>
    </source>
</evidence>
<evidence type="ECO:0000256" key="6">
    <source>
        <dbReference type="ARBA" id="ARBA00022723"/>
    </source>
</evidence>
<dbReference type="SMART" id="SM00874">
    <property type="entry name" value="B5"/>
    <property type="match status" value="1"/>
</dbReference>
<evidence type="ECO:0000259" key="17">
    <source>
        <dbReference type="PROSITE" id="PS51483"/>
    </source>
</evidence>
<feature type="binding site" evidence="14">
    <location>
        <position position="456"/>
    </location>
    <ligand>
        <name>Mg(2+)</name>
        <dbReference type="ChEBI" id="CHEBI:18420"/>
        <note>shared with alpha subunit</note>
    </ligand>
</feature>
<dbReference type="Gene3D" id="3.50.40.10">
    <property type="entry name" value="Phenylalanyl-trna Synthetase, Chain B, domain 3"/>
    <property type="match status" value="1"/>
</dbReference>
<keyword evidence="12 14" id="KW-0030">Aminoacyl-tRNA synthetase</keyword>
<dbReference type="Proteomes" id="UP000033750">
    <property type="component" value="Unassembled WGS sequence"/>
</dbReference>
<comment type="similarity">
    <text evidence="2 14">Belongs to the phenylalanyl-tRNA synthetase beta subunit family. Type 1 subfamily.</text>
</comment>
<evidence type="ECO:0000256" key="13">
    <source>
        <dbReference type="ARBA" id="ARBA00049255"/>
    </source>
</evidence>
<gene>
    <name evidence="14 18" type="primary">pheT</name>
    <name evidence="18" type="ORF">MMELEA_00190</name>
</gene>
<proteinExistence type="inferred from homology"/>
<keyword evidence="8 14" id="KW-0067">ATP-binding</keyword>
<dbReference type="Pfam" id="PF03483">
    <property type="entry name" value="B3_4"/>
    <property type="match status" value="1"/>
</dbReference>
<dbReference type="RefSeq" id="WP_046096986.1">
    <property type="nucleotide sequence ID" value="NZ_JZXN01000017.1"/>
</dbReference>
<dbReference type="GO" id="GO:0000287">
    <property type="term" value="F:magnesium ion binding"/>
    <property type="evidence" value="ECO:0007669"/>
    <property type="project" value="UniProtKB-UniRule"/>
</dbReference>
<evidence type="ECO:0000256" key="1">
    <source>
        <dbReference type="ARBA" id="ARBA00004496"/>
    </source>
</evidence>
<dbReference type="SUPFAM" id="SSF46955">
    <property type="entry name" value="Putative DNA-binding domain"/>
    <property type="match status" value="1"/>
</dbReference>
<accession>A0A0F5H0A8</accession>
<keyword evidence="9 14" id="KW-0460">Magnesium</keyword>
<dbReference type="GO" id="GO:0009328">
    <property type="term" value="C:phenylalanine-tRNA ligase complex"/>
    <property type="evidence" value="ECO:0007669"/>
    <property type="project" value="TreeGrafter"/>
</dbReference>
<organism evidence="18 19">
    <name type="scientific">Mycoplasmopsis meleagridis ATCC 25294</name>
    <dbReference type="NCBI Taxonomy" id="1264554"/>
    <lineage>
        <taxon>Bacteria</taxon>
        <taxon>Bacillati</taxon>
        <taxon>Mycoplasmatota</taxon>
        <taxon>Mycoplasmoidales</taxon>
        <taxon>Metamycoplasmataceae</taxon>
        <taxon>Mycoplasmopsis</taxon>
    </lineage>
</organism>
<dbReference type="SMART" id="SM00873">
    <property type="entry name" value="B3_4"/>
    <property type="match status" value="1"/>
</dbReference>
<evidence type="ECO:0000256" key="8">
    <source>
        <dbReference type="ARBA" id="ARBA00022840"/>
    </source>
</evidence>
<keyword evidence="11 14" id="KW-0648">Protein biosynthesis</keyword>
<protein>
    <recommendedName>
        <fullName evidence="14">Phenylalanine--tRNA ligase beta subunit</fullName>
        <ecNumber evidence="14">6.1.1.20</ecNumber>
    </recommendedName>
    <alternativeName>
        <fullName evidence="14">Phenylalanyl-tRNA synthetase beta subunit</fullName>
        <shortName evidence="14">PheRS</shortName>
    </alternativeName>
</protein>
<dbReference type="Pfam" id="PF01588">
    <property type="entry name" value="tRNA_bind"/>
    <property type="match status" value="1"/>
</dbReference>
<comment type="cofactor">
    <cofactor evidence="14">
        <name>Mg(2+)</name>
        <dbReference type="ChEBI" id="CHEBI:18420"/>
    </cofactor>
    <text evidence="14">Binds 2 magnesium ions per tetramer.</text>
</comment>
<evidence type="ECO:0000313" key="19">
    <source>
        <dbReference type="Proteomes" id="UP000033750"/>
    </source>
</evidence>
<dbReference type="PATRIC" id="fig|1264554.4.peg.49"/>
<dbReference type="NCBIfam" id="TIGR00472">
    <property type="entry name" value="pheT_bact"/>
    <property type="match status" value="1"/>
</dbReference>
<evidence type="ECO:0000256" key="7">
    <source>
        <dbReference type="ARBA" id="ARBA00022741"/>
    </source>
</evidence>
<dbReference type="EC" id="6.1.1.20" evidence="14"/>
<dbReference type="InterPro" id="IPR005147">
    <property type="entry name" value="tRNA_synthase_B5-dom"/>
</dbReference>
<keyword evidence="7 14" id="KW-0547">Nucleotide-binding</keyword>
<reference evidence="18 19" key="1">
    <citation type="submission" date="2015-03" db="EMBL/GenBank/DDBJ databases">
        <title>Genome sequence of Mycoplasma meleagridis strain ATCC 25294.</title>
        <authorList>
            <person name="Yacoub E."/>
            <person name="Blanchard A."/>
            <person name="Sirand-Pugnet P."/>
            <person name="Mardassi B.B.A."/>
        </authorList>
    </citation>
    <scope>NUCLEOTIDE SEQUENCE [LARGE SCALE GENOMIC DNA]</scope>
    <source>
        <strain evidence="18 19">ATCC 25294</strain>
    </source>
</reference>
<evidence type="ECO:0000256" key="9">
    <source>
        <dbReference type="ARBA" id="ARBA00022842"/>
    </source>
</evidence>
<dbReference type="EMBL" id="JZXN01000017">
    <property type="protein sequence ID" value="KKB26638.1"/>
    <property type="molecule type" value="Genomic_DNA"/>
</dbReference>
<dbReference type="InterPro" id="IPR012340">
    <property type="entry name" value="NA-bd_OB-fold"/>
</dbReference>
<feature type="binding site" evidence="14">
    <location>
        <position position="447"/>
    </location>
    <ligand>
        <name>Mg(2+)</name>
        <dbReference type="ChEBI" id="CHEBI:18420"/>
        <note>shared with alpha subunit</note>
    </ligand>
</feature>
<dbReference type="STRING" id="29561.MM26B8_05560"/>
<evidence type="ECO:0000313" key="18">
    <source>
        <dbReference type="EMBL" id="KKB26638.1"/>
    </source>
</evidence>
<dbReference type="Gene3D" id="3.30.56.10">
    <property type="match status" value="2"/>
</dbReference>
<dbReference type="SUPFAM" id="SSF55681">
    <property type="entry name" value="Class II aaRS and biotin synthetases"/>
    <property type="match status" value="1"/>
</dbReference>
<evidence type="ECO:0000256" key="4">
    <source>
        <dbReference type="ARBA" id="ARBA00022555"/>
    </source>
</evidence>
<evidence type="ECO:0000256" key="14">
    <source>
        <dbReference type="HAMAP-Rule" id="MF_00283"/>
    </source>
</evidence>
<dbReference type="NCBIfam" id="NF001882">
    <property type="entry name" value="PRK00629.5-4"/>
    <property type="match status" value="1"/>
</dbReference>
<comment type="catalytic activity">
    <reaction evidence="13 14">
        <text>tRNA(Phe) + L-phenylalanine + ATP = L-phenylalanyl-tRNA(Phe) + AMP + diphosphate + H(+)</text>
        <dbReference type="Rhea" id="RHEA:19413"/>
        <dbReference type="Rhea" id="RHEA-COMP:9668"/>
        <dbReference type="Rhea" id="RHEA-COMP:9699"/>
        <dbReference type="ChEBI" id="CHEBI:15378"/>
        <dbReference type="ChEBI" id="CHEBI:30616"/>
        <dbReference type="ChEBI" id="CHEBI:33019"/>
        <dbReference type="ChEBI" id="CHEBI:58095"/>
        <dbReference type="ChEBI" id="CHEBI:78442"/>
        <dbReference type="ChEBI" id="CHEBI:78531"/>
        <dbReference type="ChEBI" id="CHEBI:456215"/>
        <dbReference type="EC" id="6.1.1.20"/>
    </reaction>
</comment>
<dbReference type="AlphaFoldDB" id="A0A0F5H0A8"/>
<dbReference type="InterPro" id="IPR009061">
    <property type="entry name" value="DNA-bd_dom_put_sf"/>
</dbReference>
<dbReference type="GO" id="GO:0006432">
    <property type="term" value="P:phenylalanyl-tRNA aminoacylation"/>
    <property type="evidence" value="ECO:0007669"/>
    <property type="project" value="UniProtKB-UniRule"/>
</dbReference>
<keyword evidence="19" id="KW-1185">Reference proteome</keyword>
<feature type="binding site" evidence="14">
    <location>
        <position position="453"/>
    </location>
    <ligand>
        <name>Mg(2+)</name>
        <dbReference type="ChEBI" id="CHEBI:18420"/>
        <note>shared with alpha subunit</note>
    </ligand>
</feature>
<comment type="subcellular location">
    <subcellularLocation>
        <location evidence="1 14">Cytoplasm</location>
    </subcellularLocation>
</comment>
<comment type="caution">
    <text evidence="18">The sequence shown here is derived from an EMBL/GenBank/DDBJ whole genome shotgun (WGS) entry which is preliminary data.</text>
</comment>
<evidence type="ECO:0000256" key="2">
    <source>
        <dbReference type="ARBA" id="ARBA00008653"/>
    </source>
</evidence>
<evidence type="ECO:0000256" key="15">
    <source>
        <dbReference type="PROSITE-ProRule" id="PRU00209"/>
    </source>
</evidence>
<dbReference type="HAMAP" id="MF_00283">
    <property type="entry name" value="Phe_tRNA_synth_beta1"/>
    <property type="match status" value="1"/>
</dbReference>
<dbReference type="PROSITE" id="PS50886">
    <property type="entry name" value="TRBD"/>
    <property type="match status" value="1"/>
</dbReference>
<dbReference type="GO" id="GO:0005524">
    <property type="term" value="F:ATP binding"/>
    <property type="evidence" value="ECO:0007669"/>
    <property type="project" value="UniProtKB-UniRule"/>
</dbReference>
<dbReference type="Pfam" id="PF17759">
    <property type="entry name" value="tRNA_synthFbeta"/>
    <property type="match status" value="1"/>
</dbReference>
<dbReference type="OrthoDB" id="9805455at2"/>
<dbReference type="Pfam" id="PF03484">
    <property type="entry name" value="B5"/>
    <property type="match status" value="1"/>
</dbReference>
<dbReference type="Gene3D" id="3.30.930.10">
    <property type="entry name" value="Bira Bifunctional Protein, Domain 2"/>
    <property type="match status" value="1"/>
</dbReference>
<sequence>MIVSLKELNKFLPKIQLDLSIEKVINNLGYEVESITKFSDVKGIKFAKVLNVYKNPNSKKLNVVDLQTNKGNITIQTVANNVKKGYFTVAFVENSKANGIVYSSKEIAGIASQGMLSGYSELGFNQSLMPIDKDDLIMIKDKEITLDTDPIKYFELDDYILDITTPSNRADINSYYVLALEIAAYLNTEFKWFNLDIRKEAKLISKLQVDKKEAEELTFLEVELVNKETRLKDMLFLVKHNIEAKNNWAIDITNLNLILNGTPTHAYDKNKIGNKLKCEFFNGKLNILGNKEVILDNSLVISDENKPISIASVMGLEQTAVDNSSQKIVLEIGAFNPRIIRKTAKNIKLESQSSIQGSRGINYQMIINGMKFLIYKANEDKQFFSNAINLPRKKANNYVNISKHKLATYTNLSIKNLSIFSEVEKKLKYLGFKMDKNRVTIPSYRSDISCYEDVIEEYFRFYGYDKFIPKAPFLLNNKIIPKTITKEKISSQGYQEVRTFTLTSEKNKKFNFLNFDNTVKLKTFVSLEREIIRNSIIPSLLEVAEYNDKRKIKNFSIFEHGLINKETFVYGLLSTTKTFEQMKQDIINLIGDDSIDFKPFKNNEFVHPNVSAQIYKNNVLIGWLGKINPRYTSLNCFVAEFKNLEKENDYFTLNGEKNNNSEIKNKFLFKEYDNSPLKTTDITFSLKNEEMIGKKINELKENYEIFDCRIIDVYNLENTKNITIRITAKNNVINQINDSFHNKGE</sequence>
<keyword evidence="5 14" id="KW-0436">Ligase</keyword>